<gene>
    <name evidence="1" type="ORF">S03H2_69669</name>
</gene>
<name>X1L033_9ZZZZ</name>
<evidence type="ECO:0000313" key="1">
    <source>
        <dbReference type="EMBL" id="GAH99255.1"/>
    </source>
</evidence>
<sequence>AVGGTPGSFGFSLYTYFGYYRGDNRLQFASRTDPGGEPDPIIEAAFARTQETIYVDWPAAYKTVEEIRPYLIEQAFKIPFPLPFQYSFWWPWMKNTYGQGPVGYLLKYYWIDQDLKSSMGY</sequence>
<accession>X1L033</accession>
<dbReference type="AlphaFoldDB" id="X1L033"/>
<reference evidence="1" key="1">
    <citation type="journal article" date="2014" name="Front. Microbiol.">
        <title>High frequency of phylogenetically diverse reductive dehalogenase-homologous genes in deep subseafloor sedimentary metagenomes.</title>
        <authorList>
            <person name="Kawai M."/>
            <person name="Futagami T."/>
            <person name="Toyoda A."/>
            <person name="Takaki Y."/>
            <person name="Nishi S."/>
            <person name="Hori S."/>
            <person name="Arai W."/>
            <person name="Tsubouchi T."/>
            <person name="Morono Y."/>
            <person name="Uchiyama I."/>
            <person name="Ito T."/>
            <person name="Fujiyama A."/>
            <person name="Inagaki F."/>
            <person name="Takami H."/>
        </authorList>
    </citation>
    <scope>NUCLEOTIDE SEQUENCE</scope>
    <source>
        <strain evidence="1">Expedition CK06-06</strain>
    </source>
</reference>
<organism evidence="1">
    <name type="scientific">marine sediment metagenome</name>
    <dbReference type="NCBI Taxonomy" id="412755"/>
    <lineage>
        <taxon>unclassified sequences</taxon>
        <taxon>metagenomes</taxon>
        <taxon>ecological metagenomes</taxon>
    </lineage>
</organism>
<comment type="caution">
    <text evidence="1">The sequence shown here is derived from an EMBL/GenBank/DDBJ whole genome shotgun (WGS) entry which is preliminary data.</text>
</comment>
<protein>
    <recommendedName>
        <fullName evidence="2">Solute-binding protein family 5 domain-containing protein</fullName>
    </recommendedName>
</protein>
<proteinExistence type="predicted"/>
<evidence type="ECO:0008006" key="2">
    <source>
        <dbReference type="Google" id="ProtNLM"/>
    </source>
</evidence>
<dbReference type="EMBL" id="BARU01046092">
    <property type="protein sequence ID" value="GAH99255.1"/>
    <property type="molecule type" value="Genomic_DNA"/>
</dbReference>
<feature type="non-terminal residue" evidence="1">
    <location>
        <position position="1"/>
    </location>
</feature>